<dbReference type="RefSeq" id="WP_191724975.1">
    <property type="nucleotide sequence ID" value="NZ_JACSPY010000001.1"/>
</dbReference>
<dbReference type="EMBL" id="JACSPY010000001">
    <property type="protein sequence ID" value="MBD8019373.1"/>
    <property type="molecule type" value="Genomic_DNA"/>
</dbReference>
<gene>
    <name evidence="2" type="ORF">H9634_01060</name>
</gene>
<feature type="compositionally biased region" description="Basic and acidic residues" evidence="1">
    <location>
        <begin position="226"/>
        <end position="240"/>
    </location>
</feature>
<reference evidence="2 3" key="1">
    <citation type="submission" date="2020-08" db="EMBL/GenBank/DDBJ databases">
        <title>A Genomic Blueprint of the Chicken Gut Microbiome.</title>
        <authorList>
            <person name="Gilroy R."/>
            <person name="Ravi A."/>
            <person name="Getino M."/>
            <person name="Pursley I."/>
            <person name="Horton D.L."/>
            <person name="Alikhan N.-F."/>
            <person name="Baker D."/>
            <person name="Gharbi K."/>
            <person name="Hall N."/>
            <person name="Watson M."/>
            <person name="Adriaenssens E.M."/>
            <person name="Foster-Nyarko E."/>
            <person name="Jarju S."/>
            <person name="Secka A."/>
            <person name="Antonio M."/>
            <person name="Oren A."/>
            <person name="Chaudhuri R."/>
            <person name="La Ragione R.M."/>
            <person name="Hildebrand F."/>
            <person name="Pallen M.J."/>
        </authorList>
    </citation>
    <scope>NUCLEOTIDE SEQUENCE [LARGE SCALE GENOMIC DNA]</scope>
    <source>
        <strain evidence="2 3">Re57</strain>
    </source>
</reference>
<feature type="compositionally biased region" description="Basic residues" evidence="1">
    <location>
        <begin position="403"/>
        <end position="412"/>
    </location>
</feature>
<dbReference type="Proteomes" id="UP000651517">
    <property type="component" value="Unassembled WGS sequence"/>
</dbReference>
<evidence type="ECO:0000313" key="3">
    <source>
        <dbReference type="Proteomes" id="UP000651517"/>
    </source>
</evidence>
<organism evidence="2 3">
    <name type="scientific">Brevibacterium gallinarum</name>
    <dbReference type="NCBI Taxonomy" id="2762220"/>
    <lineage>
        <taxon>Bacteria</taxon>
        <taxon>Bacillati</taxon>
        <taxon>Actinomycetota</taxon>
        <taxon>Actinomycetes</taxon>
        <taxon>Micrococcales</taxon>
        <taxon>Brevibacteriaceae</taxon>
        <taxon>Brevibacterium</taxon>
    </lineage>
</organism>
<evidence type="ECO:0008006" key="4">
    <source>
        <dbReference type="Google" id="ProtNLM"/>
    </source>
</evidence>
<comment type="caution">
    <text evidence="2">The sequence shown here is derived from an EMBL/GenBank/DDBJ whole genome shotgun (WGS) entry which is preliminary data.</text>
</comment>
<feature type="compositionally biased region" description="Gly residues" evidence="1">
    <location>
        <begin position="368"/>
        <end position="379"/>
    </location>
</feature>
<proteinExistence type="predicted"/>
<keyword evidence="3" id="KW-1185">Reference proteome</keyword>
<protein>
    <recommendedName>
        <fullName evidence="4">HNH endonuclease</fullName>
    </recommendedName>
</protein>
<evidence type="ECO:0000313" key="2">
    <source>
        <dbReference type="EMBL" id="MBD8019373.1"/>
    </source>
</evidence>
<accession>A0ABR8WQN2</accession>
<feature type="region of interest" description="Disordered" evidence="1">
    <location>
        <begin position="223"/>
        <end position="412"/>
    </location>
</feature>
<evidence type="ECO:0000256" key="1">
    <source>
        <dbReference type="SAM" id="MobiDB-lite"/>
    </source>
</evidence>
<name>A0ABR8WQN2_9MICO</name>
<sequence>MPWIRKGDTSAHHPAVLAVLEDPRCDDRLLNEVYGFINRCAEQSAAHLTDYVVSRGTALALAGPTRVELIDIATAAGYWVEVEVDGKVAYKLLEDDGFIHMRSKEEIEWERQRKADNANPELTIPVRLRDGDACRYCGLVVNFLARRGQKGGTYDHLVRDVKSPDDMVVACTRCNSALLDSPRAHREKQLMPPPAKPYYKPRTREWLAEHDYVIAHNITLPASSEPDVKAGRVPPGRDRGTPATRAEQTPPATHARSEGLSGSQPECDPAGATASGPRDTAGSQPGEDPAEAPHSSGPPGITHEVGPADECTDPGPRDTAGSQPGEDPAGSAPPGGKTEHQRVPAETSRFQQKPADRVPTESRNAGTGRDGSGRAGSGRDGLARDGTGRQAAPAGRVPSHRAEGKHRRRRRR</sequence>